<accession>A0A7G6YD51</accession>
<protein>
    <submittedName>
        <fullName evidence="3">Uncharacterized protein</fullName>
    </submittedName>
</protein>
<evidence type="ECO:0000256" key="1">
    <source>
        <dbReference type="SAM" id="MobiDB-lite"/>
    </source>
</evidence>
<sequence length="136" mass="14417">MRRARDERERPDPSDTAADAAASEALAAEVLAAVTAADVDRLIRAVGPQPRITVDSGQEQDGAGWPLLLRALGFAAPARPAWRLRSVNGGPALVGSRERSVVVVVVLAGAVGAATDVWIVTNPDKLRQWSVWFLEG</sequence>
<name>A0A7G6YD51_9MICO</name>
<dbReference type="Proteomes" id="UP000515511">
    <property type="component" value="Chromosome"/>
</dbReference>
<dbReference type="AlphaFoldDB" id="A0A7G6YD51"/>
<keyword evidence="2" id="KW-1133">Transmembrane helix</keyword>
<dbReference type="KEGG" id="lse:F1C12_15710"/>
<gene>
    <name evidence="3" type="ORF">F1C12_15710</name>
</gene>
<feature type="transmembrane region" description="Helical" evidence="2">
    <location>
        <begin position="101"/>
        <end position="120"/>
    </location>
</feature>
<evidence type="ECO:0000256" key="2">
    <source>
        <dbReference type="SAM" id="Phobius"/>
    </source>
</evidence>
<organism evidence="3 4">
    <name type="scientific">Leifsonia shinshuensis</name>
    <dbReference type="NCBI Taxonomy" id="150026"/>
    <lineage>
        <taxon>Bacteria</taxon>
        <taxon>Bacillati</taxon>
        <taxon>Actinomycetota</taxon>
        <taxon>Actinomycetes</taxon>
        <taxon>Micrococcales</taxon>
        <taxon>Microbacteriaceae</taxon>
        <taxon>Leifsonia</taxon>
    </lineage>
</organism>
<keyword evidence="2" id="KW-0472">Membrane</keyword>
<feature type="region of interest" description="Disordered" evidence="1">
    <location>
        <begin position="1"/>
        <end position="21"/>
    </location>
</feature>
<evidence type="ECO:0000313" key="4">
    <source>
        <dbReference type="Proteomes" id="UP000515511"/>
    </source>
</evidence>
<proteinExistence type="predicted"/>
<keyword evidence="2" id="KW-0812">Transmembrane</keyword>
<evidence type="ECO:0000313" key="3">
    <source>
        <dbReference type="EMBL" id="QNE36416.1"/>
    </source>
</evidence>
<feature type="compositionally biased region" description="Basic and acidic residues" evidence="1">
    <location>
        <begin position="1"/>
        <end position="13"/>
    </location>
</feature>
<reference evidence="4" key="1">
    <citation type="submission" date="2019-09" db="EMBL/GenBank/DDBJ databases">
        <title>Antimicrobial potential of Antarctic Bacteria.</title>
        <authorList>
            <person name="Benaud N."/>
            <person name="Edwards R.J."/>
            <person name="Ferrari B.C."/>
        </authorList>
    </citation>
    <scope>NUCLEOTIDE SEQUENCE [LARGE SCALE GENOMIC DNA]</scope>
    <source>
        <strain evidence="4">INR9</strain>
    </source>
</reference>
<dbReference type="RefSeq" id="WP_185275854.1">
    <property type="nucleotide sequence ID" value="NZ_CP043641.1"/>
</dbReference>
<dbReference type="EMBL" id="CP043641">
    <property type="protein sequence ID" value="QNE36416.1"/>
    <property type="molecule type" value="Genomic_DNA"/>
</dbReference>